<dbReference type="PANTHER" id="PTHR38454">
    <property type="entry name" value="INTEGRAL MEMBRANE PROTEIN-RELATED"/>
    <property type="match status" value="1"/>
</dbReference>
<feature type="transmembrane region" description="Helical" evidence="1">
    <location>
        <begin position="12"/>
        <end position="34"/>
    </location>
</feature>
<dbReference type="InterPro" id="IPR018580">
    <property type="entry name" value="Uncharacterised_YfhO"/>
</dbReference>
<dbReference type="RefSeq" id="WP_188935507.1">
    <property type="nucleotide sequence ID" value="NZ_BMJC01000004.1"/>
</dbReference>
<accession>A0A8J2XV86</accession>
<name>A0A8J2XV86_9BACT</name>
<keyword evidence="1" id="KW-0472">Membrane</keyword>
<feature type="transmembrane region" description="Helical" evidence="1">
    <location>
        <begin position="804"/>
        <end position="824"/>
    </location>
</feature>
<gene>
    <name evidence="2" type="ORF">GCM10011511_42480</name>
</gene>
<feature type="transmembrane region" description="Helical" evidence="1">
    <location>
        <begin position="105"/>
        <end position="122"/>
    </location>
</feature>
<dbReference type="EMBL" id="BMJC01000004">
    <property type="protein sequence ID" value="GGB14203.1"/>
    <property type="molecule type" value="Genomic_DNA"/>
</dbReference>
<proteinExistence type="predicted"/>
<keyword evidence="3" id="KW-1185">Reference proteome</keyword>
<feature type="transmembrane region" description="Helical" evidence="1">
    <location>
        <begin position="175"/>
        <end position="192"/>
    </location>
</feature>
<comment type="caution">
    <text evidence="2">The sequence shown here is derived from an EMBL/GenBank/DDBJ whole genome shotgun (WGS) entry which is preliminary data.</text>
</comment>
<feature type="transmembrane region" description="Helical" evidence="1">
    <location>
        <begin position="446"/>
        <end position="467"/>
    </location>
</feature>
<feature type="transmembrane region" description="Helical" evidence="1">
    <location>
        <begin position="536"/>
        <end position="558"/>
    </location>
</feature>
<feature type="transmembrane region" description="Helical" evidence="1">
    <location>
        <begin position="348"/>
        <end position="367"/>
    </location>
</feature>
<dbReference type="PANTHER" id="PTHR38454:SF1">
    <property type="entry name" value="INTEGRAL MEMBRANE PROTEIN"/>
    <property type="match status" value="1"/>
</dbReference>
<protein>
    <submittedName>
        <fullName evidence="2">Membrane protein</fullName>
    </submittedName>
</protein>
<feature type="transmembrane region" description="Helical" evidence="1">
    <location>
        <begin position="374"/>
        <end position="393"/>
    </location>
</feature>
<keyword evidence="1" id="KW-1133">Transmembrane helix</keyword>
<evidence type="ECO:0000313" key="3">
    <source>
        <dbReference type="Proteomes" id="UP000607559"/>
    </source>
</evidence>
<evidence type="ECO:0000313" key="2">
    <source>
        <dbReference type="EMBL" id="GGB14203.1"/>
    </source>
</evidence>
<feature type="transmembrane region" description="Helical" evidence="1">
    <location>
        <begin position="413"/>
        <end position="434"/>
    </location>
</feature>
<feature type="transmembrane region" description="Helical" evidence="1">
    <location>
        <begin position="229"/>
        <end position="249"/>
    </location>
</feature>
<reference evidence="2" key="1">
    <citation type="journal article" date="2014" name="Int. J. Syst. Evol. Microbiol.">
        <title>Complete genome sequence of Corynebacterium casei LMG S-19264T (=DSM 44701T), isolated from a smear-ripened cheese.</title>
        <authorList>
            <consortium name="US DOE Joint Genome Institute (JGI-PGF)"/>
            <person name="Walter F."/>
            <person name="Albersmeier A."/>
            <person name="Kalinowski J."/>
            <person name="Ruckert C."/>
        </authorList>
    </citation>
    <scope>NUCLEOTIDE SEQUENCE</scope>
    <source>
        <strain evidence="2">CGMCC 1.15448</strain>
    </source>
</reference>
<feature type="transmembrane region" description="Helical" evidence="1">
    <location>
        <begin position="154"/>
        <end position="170"/>
    </location>
</feature>
<dbReference type="AlphaFoldDB" id="A0A8J2XV86"/>
<dbReference type="Proteomes" id="UP000607559">
    <property type="component" value="Unassembled WGS sequence"/>
</dbReference>
<feature type="transmembrane region" description="Helical" evidence="1">
    <location>
        <begin position="511"/>
        <end position="529"/>
    </location>
</feature>
<reference evidence="2" key="2">
    <citation type="submission" date="2020-09" db="EMBL/GenBank/DDBJ databases">
        <authorList>
            <person name="Sun Q."/>
            <person name="Zhou Y."/>
        </authorList>
    </citation>
    <scope>NUCLEOTIDE SEQUENCE</scope>
    <source>
        <strain evidence="2">CGMCC 1.15448</strain>
    </source>
</reference>
<feature type="transmembrane region" description="Helical" evidence="1">
    <location>
        <begin position="198"/>
        <end position="217"/>
    </location>
</feature>
<feature type="transmembrane region" description="Helical" evidence="1">
    <location>
        <begin position="129"/>
        <end position="148"/>
    </location>
</feature>
<sequence length="856" mass="96099">MKKLSKDLFRSSLPHLIAIVVFVVVAVVYCRPAYENKVLEQEDVLQWQGMAHNSFKYKETHGHFPLWSNGMFSGMPAYQIAMDSQSVSIPNLFYSLLTLYLKKPASFFFLACICFYFLCGVLRVHPSIGIIGGLAYAYATYNAVIVAVGHDTKMQSIALLPGIIGSLILICERKYWLGIVLTSLFTALMVSFNHMQIVYYTMIIAGGLFLGYAISWIRHREYRRLVRTLALVMGATLIGILSNAVNLFTTFDSSQETIRGGSELADGKGNYTHDGLGEQAAFDFSMYKLEPFVMFIPDIYGGSTDLQLPPDRSRAARVLQKLPPRLAAQIGESGPRYYWGGVGELFSGPPYVGAIIILLALAGFFILDNKHKWWILAVCIATIVMSWGGYFPAFNRFLLRYLPMYNKFRAPSMILVVPTFLFCMMAVLTLQEIVQAENRPALWRRYVRGLLFIAGIFILLAGLYFRFDYASEYDAGLLKKAATLGDGAVQMIQTFVTALRGDRQQLFAQSILRSLGLVLGAALVITLYIRRIIRPGLLLAIIGCLAFADVITIDLNYLNDDNYKARDDYQQNFAATNADSTIMADKDYFRVFDLRDSMSNTLTYGAMTAYFHQSIGGYHAARLKIYEDLISRQLFNFPHCTPVIDMLNTKYIIRRATAGGDSIVQNKASLGPVWFVHGVQFEPTAKDVMNALTQFDPHGKAILFTADSARVSPPDTTADAHDTAKIILVKNDNDEITYLSQSHHRQFAVFSEVYYSRGWGAWIDDKEAPIIRTNYVLRGLSIPPGRHVIRFFFRPLSYYLGRQIQWMASIIFLLMVVGATIVGMRESPFALRNVSSSEKCEPSSSAYPTLPSPLKD</sequence>
<organism evidence="2 3">
    <name type="scientific">Puia dinghuensis</name>
    <dbReference type="NCBI Taxonomy" id="1792502"/>
    <lineage>
        <taxon>Bacteria</taxon>
        <taxon>Pseudomonadati</taxon>
        <taxon>Bacteroidota</taxon>
        <taxon>Chitinophagia</taxon>
        <taxon>Chitinophagales</taxon>
        <taxon>Chitinophagaceae</taxon>
        <taxon>Puia</taxon>
    </lineage>
</organism>
<keyword evidence="1" id="KW-0812">Transmembrane</keyword>
<evidence type="ECO:0000256" key="1">
    <source>
        <dbReference type="SAM" id="Phobius"/>
    </source>
</evidence>